<sequence>MNRIVLGIICGLVFGMIDVLVMIPLKYENNCKRNEAMAAAFIERLMIGFLIPNVELGIHPALTGLFLGVGLSLPSAIITRAYVPIVGIGAVGSIIIGFIAKAIL</sequence>
<comment type="caution">
    <text evidence="2">The sequence shown here is derived from an EMBL/GenBank/DDBJ whole genome shotgun (WGS) entry which is preliminary data.</text>
</comment>
<accession>A0A1F5E902</accession>
<dbReference type="Proteomes" id="UP000177006">
    <property type="component" value="Unassembled WGS sequence"/>
</dbReference>
<dbReference type="STRING" id="1797457.A2160_03720"/>
<keyword evidence="1" id="KW-0472">Membrane</keyword>
<evidence type="ECO:0000313" key="2">
    <source>
        <dbReference type="EMBL" id="OGD63756.1"/>
    </source>
</evidence>
<feature type="transmembrane region" description="Helical" evidence="1">
    <location>
        <begin position="81"/>
        <end position="100"/>
    </location>
</feature>
<feature type="transmembrane region" description="Helical" evidence="1">
    <location>
        <begin position="45"/>
        <end position="69"/>
    </location>
</feature>
<feature type="transmembrane region" description="Helical" evidence="1">
    <location>
        <begin position="6"/>
        <end position="25"/>
    </location>
</feature>
<evidence type="ECO:0000313" key="3">
    <source>
        <dbReference type="Proteomes" id="UP000177006"/>
    </source>
</evidence>
<dbReference type="EMBL" id="MEZK01000005">
    <property type="protein sequence ID" value="OGD63756.1"/>
    <property type="molecule type" value="Genomic_DNA"/>
</dbReference>
<protein>
    <submittedName>
        <fullName evidence="2">Uncharacterized protein</fullName>
    </submittedName>
</protein>
<keyword evidence="1" id="KW-0812">Transmembrane</keyword>
<evidence type="ECO:0000256" key="1">
    <source>
        <dbReference type="SAM" id="Phobius"/>
    </source>
</evidence>
<proteinExistence type="predicted"/>
<keyword evidence="1" id="KW-1133">Transmembrane helix</keyword>
<name>A0A1F5E902_9BACT</name>
<reference evidence="2 3" key="1">
    <citation type="journal article" date="2016" name="Nat. Commun.">
        <title>Thousands of microbial genomes shed light on interconnected biogeochemical processes in an aquifer system.</title>
        <authorList>
            <person name="Anantharaman K."/>
            <person name="Brown C.T."/>
            <person name="Hug L.A."/>
            <person name="Sharon I."/>
            <person name="Castelle C.J."/>
            <person name="Probst A.J."/>
            <person name="Thomas B.C."/>
            <person name="Singh A."/>
            <person name="Wilkins M.J."/>
            <person name="Karaoz U."/>
            <person name="Brodie E.L."/>
            <person name="Williams K.H."/>
            <person name="Hubbard S.S."/>
            <person name="Banfield J.F."/>
        </authorList>
    </citation>
    <scope>NUCLEOTIDE SEQUENCE [LARGE SCALE GENOMIC DNA]</scope>
</reference>
<gene>
    <name evidence="2" type="ORF">A2160_03720</name>
</gene>
<organism evidence="2 3">
    <name type="scientific">Candidatus Beckwithbacteria bacterium RBG_13_42_9</name>
    <dbReference type="NCBI Taxonomy" id="1797457"/>
    <lineage>
        <taxon>Bacteria</taxon>
        <taxon>Candidatus Beckwithiibacteriota</taxon>
    </lineage>
</organism>
<dbReference type="AlphaFoldDB" id="A0A1F5E902"/>